<organism evidence="1 2">
    <name type="scientific">Eurystomus gularis</name>
    <dbReference type="NCBI Taxonomy" id="325343"/>
    <lineage>
        <taxon>Eukaryota</taxon>
        <taxon>Metazoa</taxon>
        <taxon>Chordata</taxon>
        <taxon>Craniata</taxon>
        <taxon>Vertebrata</taxon>
        <taxon>Euteleostomi</taxon>
        <taxon>Archelosauria</taxon>
        <taxon>Archosauria</taxon>
        <taxon>Dinosauria</taxon>
        <taxon>Saurischia</taxon>
        <taxon>Theropoda</taxon>
        <taxon>Coelurosauria</taxon>
        <taxon>Aves</taxon>
        <taxon>Neognathae</taxon>
        <taxon>Neoaves</taxon>
        <taxon>Telluraves</taxon>
        <taxon>Coraciimorphae</taxon>
        <taxon>Coraciiformes</taxon>
        <taxon>Coraciidae</taxon>
        <taxon>Eurystomus</taxon>
    </lineage>
</organism>
<evidence type="ECO:0000313" key="2">
    <source>
        <dbReference type="Proteomes" id="UP000541249"/>
    </source>
</evidence>
<dbReference type="AlphaFoldDB" id="A0A7L4DUU2"/>
<reference evidence="1 2" key="1">
    <citation type="submission" date="2019-09" db="EMBL/GenBank/DDBJ databases">
        <title>Bird 10,000 Genomes (B10K) Project - Family phase.</title>
        <authorList>
            <person name="Zhang G."/>
        </authorList>
    </citation>
    <scope>NUCLEOTIDE SEQUENCE [LARGE SCALE GENOMIC DNA]</scope>
    <source>
        <strain evidence="1">B10K-DU-002-51</strain>
        <tissue evidence="1">Muscle</tissue>
    </source>
</reference>
<evidence type="ECO:0000313" key="1">
    <source>
        <dbReference type="EMBL" id="NXW66250.1"/>
    </source>
</evidence>
<feature type="non-terminal residue" evidence="1">
    <location>
        <position position="203"/>
    </location>
</feature>
<name>A0A7L4DUU2_9AVES</name>
<comment type="caution">
    <text evidence="1">The sequence shown here is derived from an EMBL/GenBank/DDBJ whole genome shotgun (WGS) entry which is preliminary data.</text>
</comment>
<accession>A0A7L4DUU2</accession>
<dbReference type="EMBL" id="VZZY01025171">
    <property type="protein sequence ID" value="NXW66250.1"/>
    <property type="molecule type" value="Genomic_DNA"/>
</dbReference>
<protein>
    <submittedName>
        <fullName evidence="1">DYH1 protein</fullName>
    </submittedName>
</protein>
<sequence>VTTFKMPEEFQSILDKQLMGPTTKNFIKSDFPVQPFKPKVQIAFRRLPERCPQEIEVESGYFPLTFDIAQPLASKGIDSNLLMPRHCDPNNMPTIEKNKDPVFLNLPLKIFDSYEYDYQTPEERILLGLEPGPQDGKPVPGKVLLPTDDVLGHEDPKSQKLIYKWINVDVPDYDKETELYLAHKTDKNGLVWDEEGRPILNGG</sequence>
<proteinExistence type="predicted"/>
<feature type="non-terminal residue" evidence="1">
    <location>
        <position position="1"/>
    </location>
</feature>
<keyword evidence="2" id="KW-1185">Reference proteome</keyword>
<gene>
    <name evidence="1" type="primary">Dnah1</name>
    <name evidence="1" type="ORF">EURGUL_R11969</name>
</gene>
<dbReference type="OrthoDB" id="447173at2759"/>
<dbReference type="Proteomes" id="UP000541249">
    <property type="component" value="Unassembled WGS sequence"/>
</dbReference>